<name>A0AAE1AME7_9GAST</name>
<reference evidence="2" key="1">
    <citation type="journal article" date="2023" name="G3 (Bethesda)">
        <title>A reference genome for the long-term kleptoplast-retaining sea slug Elysia crispata morphotype clarki.</title>
        <authorList>
            <person name="Eastman K.E."/>
            <person name="Pendleton A.L."/>
            <person name="Shaikh M.A."/>
            <person name="Suttiyut T."/>
            <person name="Ogas R."/>
            <person name="Tomko P."/>
            <person name="Gavelis G."/>
            <person name="Widhalm J.R."/>
            <person name="Wisecaver J.H."/>
        </authorList>
    </citation>
    <scope>NUCLEOTIDE SEQUENCE</scope>
    <source>
        <strain evidence="2">ECLA1</strain>
    </source>
</reference>
<evidence type="ECO:0000256" key="1">
    <source>
        <dbReference type="SAM" id="MobiDB-lite"/>
    </source>
</evidence>
<evidence type="ECO:0000313" key="2">
    <source>
        <dbReference type="EMBL" id="KAK3789816.1"/>
    </source>
</evidence>
<feature type="compositionally biased region" description="Basic and acidic residues" evidence="1">
    <location>
        <begin position="96"/>
        <end position="108"/>
    </location>
</feature>
<accession>A0AAE1AME7</accession>
<gene>
    <name evidence="2" type="ORF">RRG08_036109</name>
</gene>
<organism evidence="2 3">
    <name type="scientific">Elysia crispata</name>
    <name type="common">lettuce slug</name>
    <dbReference type="NCBI Taxonomy" id="231223"/>
    <lineage>
        <taxon>Eukaryota</taxon>
        <taxon>Metazoa</taxon>
        <taxon>Spiralia</taxon>
        <taxon>Lophotrochozoa</taxon>
        <taxon>Mollusca</taxon>
        <taxon>Gastropoda</taxon>
        <taxon>Heterobranchia</taxon>
        <taxon>Euthyneura</taxon>
        <taxon>Panpulmonata</taxon>
        <taxon>Sacoglossa</taxon>
        <taxon>Placobranchoidea</taxon>
        <taxon>Plakobranchidae</taxon>
        <taxon>Elysia</taxon>
    </lineage>
</organism>
<protein>
    <submittedName>
        <fullName evidence="2">Uncharacterized protein</fullName>
    </submittedName>
</protein>
<proteinExistence type="predicted"/>
<dbReference type="Proteomes" id="UP001283361">
    <property type="component" value="Unassembled WGS sequence"/>
</dbReference>
<keyword evidence="3" id="KW-1185">Reference proteome</keyword>
<dbReference type="EMBL" id="JAWDGP010001628">
    <property type="protein sequence ID" value="KAK3789816.1"/>
    <property type="molecule type" value="Genomic_DNA"/>
</dbReference>
<evidence type="ECO:0000313" key="3">
    <source>
        <dbReference type="Proteomes" id="UP001283361"/>
    </source>
</evidence>
<sequence length="266" mass="29028">MPSRVSKRRGSADTLEVEVPTILAKRSVPYSLQSDKCCLRATRGAVRSYNFDGTLGFENVPTRNRHFLRHFDPVGKVETFHYDVVLSQNETADLFDPRGCERSGERGLKGPAGCPLPDERLGQDRCPTSHESTQTPPAKATVLRSVSSLLRCKLQRQRPESAEWCTDLDSAATVSTTGSDEIPVRGSLSKISGCLSQAASQGGYFDVLPDKGRSDSVVSGLEIGSSGFDPRQGHEVLRSGLFINHYPRLHGKPSTSRKILQQALGT</sequence>
<feature type="region of interest" description="Disordered" evidence="1">
    <location>
        <begin position="96"/>
        <end position="119"/>
    </location>
</feature>
<comment type="caution">
    <text evidence="2">The sequence shown here is derived from an EMBL/GenBank/DDBJ whole genome shotgun (WGS) entry which is preliminary data.</text>
</comment>
<dbReference type="AlphaFoldDB" id="A0AAE1AME7"/>